<dbReference type="PANTHER" id="PTHR36222">
    <property type="entry name" value="SERINE PROTEASE INHIBITOR RV3364C"/>
    <property type="match status" value="1"/>
</dbReference>
<comment type="caution">
    <text evidence="2">The sequence shown here is derived from an EMBL/GenBank/DDBJ whole genome shotgun (WGS) entry which is preliminary data.</text>
</comment>
<evidence type="ECO:0000313" key="2">
    <source>
        <dbReference type="EMBL" id="GAA0941920.1"/>
    </source>
</evidence>
<keyword evidence="3" id="KW-1185">Reference proteome</keyword>
<dbReference type="EMBL" id="BAAAHH010000003">
    <property type="protein sequence ID" value="GAA0941920.1"/>
    <property type="molecule type" value="Genomic_DNA"/>
</dbReference>
<reference evidence="2 3" key="1">
    <citation type="journal article" date="2019" name="Int. J. Syst. Evol. Microbiol.">
        <title>The Global Catalogue of Microorganisms (GCM) 10K type strain sequencing project: providing services to taxonomists for standard genome sequencing and annotation.</title>
        <authorList>
            <consortium name="The Broad Institute Genomics Platform"/>
            <consortium name="The Broad Institute Genome Sequencing Center for Infectious Disease"/>
            <person name="Wu L."/>
            <person name="Ma J."/>
        </authorList>
    </citation>
    <scope>NUCLEOTIDE SEQUENCE [LARGE SCALE GENOMIC DNA]</scope>
    <source>
        <strain evidence="2 3">JCM 10696</strain>
    </source>
</reference>
<dbReference type="Proteomes" id="UP001500665">
    <property type="component" value="Unassembled WGS sequence"/>
</dbReference>
<dbReference type="Gene3D" id="3.30.450.30">
    <property type="entry name" value="Dynein light chain 2a, cytoplasmic"/>
    <property type="match status" value="1"/>
</dbReference>
<dbReference type="InterPro" id="IPR004942">
    <property type="entry name" value="Roadblock/LAMTOR2_dom"/>
</dbReference>
<dbReference type="RefSeq" id="WP_344237699.1">
    <property type="nucleotide sequence ID" value="NZ_BAAAHH010000003.1"/>
</dbReference>
<sequence length="132" mass="13549">MAQDDTWMLAEVTGVPNVRHAMVLSADGLVKVASAGLPRDEADRLAAACAGLHSLGRGLAGRYGSGTGEVRQVVVEIDGGFVFLRAAGRGSQLAVVTAANVDPALIAQQMAVQVRKIGESTLATPARGDLGR</sequence>
<gene>
    <name evidence="2" type="ORF">GCM10009550_12630</name>
</gene>
<feature type="domain" description="Roadblock/LAMTOR2" evidence="1">
    <location>
        <begin position="5"/>
        <end position="97"/>
    </location>
</feature>
<dbReference type="PANTHER" id="PTHR36222:SF1">
    <property type="entry name" value="SERINE PROTEASE INHIBITOR RV3364C"/>
    <property type="match status" value="1"/>
</dbReference>
<dbReference type="Pfam" id="PF03259">
    <property type="entry name" value="Robl_LC7"/>
    <property type="match status" value="1"/>
</dbReference>
<accession>A0ABN1QFC9</accession>
<evidence type="ECO:0000313" key="3">
    <source>
        <dbReference type="Proteomes" id="UP001500665"/>
    </source>
</evidence>
<dbReference type="SMART" id="SM00960">
    <property type="entry name" value="Robl_LC7"/>
    <property type="match status" value="1"/>
</dbReference>
<protein>
    <submittedName>
        <fullName evidence="2">Roadblock/LC7 domain-containing protein</fullName>
    </submittedName>
</protein>
<proteinExistence type="predicted"/>
<dbReference type="SUPFAM" id="SSF103196">
    <property type="entry name" value="Roadblock/LC7 domain"/>
    <property type="match status" value="1"/>
</dbReference>
<dbReference type="InterPro" id="IPR053141">
    <property type="entry name" value="Mycobact_SerProt_Inhib_Rv3364c"/>
</dbReference>
<name>A0ABN1QFC9_9ACTN</name>
<organism evidence="2 3">
    <name type="scientific">Actinocorallia libanotica</name>
    <dbReference type="NCBI Taxonomy" id="46162"/>
    <lineage>
        <taxon>Bacteria</taxon>
        <taxon>Bacillati</taxon>
        <taxon>Actinomycetota</taxon>
        <taxon>Actinomycetes</taxon>
        <taxon>Streptosporangiales</taxon>
        <taxon>Thermomonosporaceae</taxon>
        <taxon>Actinocorallia</taxon>
    </lineage>
</organism>
<evidence type="ECO:0000259" key="1">
    <source>
        <dbReference type="SMART" id="SM00960"/>
    </source>
</evidence>